<feature type="region of interest" description="Disordered" evidence="1">
    <location>
        <begin position="17"/>
        <end position="171"/>
    </location>
</feature>
<accession>A0A8H3D217</accession>
<protein>
    <submittedName>
        <fullName evidence="2">Uncharacterized protein</fullName>
    </submittedName>
</protein>
<reference evidence="2" key="1">
    <citation type="submission" date="2021-01" db="EMBL/GenBank/DDBJ databases">
        <authorList>
            <person name="Kaushik A."/>
        </authorList>
    </citation>
    <scope>NUCLEOTIDE SEQUENCE</scope>
    <source>
        <strain evidence="2">AG6-10EEA</strain>
    </source>
</reference>
<feature type="compositionally biased region" description="Low complexity" evidence="1">
    <location>
        <begin position="43"/>
        <end position="68"/>
    </location>
</feature>
<dbReference type="EMBL" id="CAJMXA010003644">
    <property type="protein sequence ID" value="CAE6509110.1"/>
    <property type="molecule type" value="Genomic_DNA"/>
</dbReference>
<sequence length="252" mass="26924">MPLRKWVKQTKSNIKEFLKSKVDGSDKGTTRPNTPSGTPLHTSSVAVGGLVGGSSAYVPGTPPLAQAPTSPPAASPGDADQYLNQPLQPTDLIEDHRPDMTESSPGAPDIGSQVVSTNMVAPNERTTPQQQVLEGTATDMPSGHTESDTSRSVEKPASDPQNSTGETSSRKGLTMIATGFVGSTLDALKFGPLQDISDMLQGFANTYIMEGTVKKEHEALQQRLQAMLKTLDNHPEVDDLPTMTFKIIEIRE</sequence>
<organism evidence="2 3">
    <name type="scientific">Rhizoctonia solani</name>
    <dbReference type="NCBI Taxonomy" id="456999"/>
    <lineage>
        <taxon>Eukaryota</taxon>
        <taxon>Fungi</taxon>
        <taxon>Dikarya</taxon>
        <taxon>Basidiomycota</taxon>
        <taxon>Agaricomycotina</taxon>
        <taxon>Agaricomycetes</taxon>
        <taxon>Cantharellales</taxon>
        <taxon>Ceratobasidiaceae</taxon>
        <taxon>Rhizoctonia</taxon>
    </lineage>
</organism>
<name>A0A8H3D217_9AGAM</name>
<evidence type="ECO:0000256" key="1">
    <source>
        <dbReference type="SAM" id="MobiDB-lite"/>
    </source>
</evidence>
<dbReference type="Proteomes" id="UP000663853">
    <property type="component" value="Unassembled WGS sequence"/>
</dbReference>
<feature type="compositionally biased region" description="Polar residues" evidence="1">
    <location>
        <begin position="113"/>
        <end position="133"/>
    </location>
</feature>
<feature type="compositionally biased region" description="Basic and acidic residues" evidence="1">
    <location>
        <begin position="145"/>
        <end position="157"/>
    </location>
</feature>
<feature type="compositionally biased region" description="Basic and acidic residues" evidence="1">
    <location>
        <begin position="17"/>
        <end position="29"/>
    </location>
</feature>
<gene>
    <name evidence="2" type="ORF">RDB_LOCUS124734</name>
</gene>
<feature type="compositionally biased region" description="Polar residues" evidence="1">
    <location>
        <begin position="159"/>
        <end position="171"/>
    </location>
</feature>
<comment type="caution">
    <text evidence="2">The sequence shown here is derived from an EMBL/GenBank/DDBJ whole genome shotgun (WGS) entry which is preliminary data.</text>
</comment>
<evidence type="ECO:0000313" key="2">
    <source>
        <dbReference type="EMBL" id="CAE6509110.1"/>
    </source>
</evidence>
<evidence type="ECO:0000313" key="3">
    <source>
        <dbReference type="Proteomes" id="UP000663853"/>
    </source>
</evidence>
<dbReference type="AlphaFoldDB" id="A0A8H3D217"/>
<feature type="compositionally biased region" description="Polar residues" evidence="1">
    <location>
        <begin position="30"/>
        <end position="42"/>
    </location>
</feature>
<proteinExistence type="predicted"/>